<evidence type="ECO:0000313" key="1">
    <source>
        <dbReference type="EMBL" id="KCW51854.1"/>
    </source>
</evidence>
<name>A0A059ADP0_EUCGR</name>
<dbReference type="InParanoid" id="A0A059ADP0"/>
<accession>A0A059ADP0</accession>
<proteinExistence type="predicted"/>
<protein>
    <submittedName>
        <fullName evidence="1">Uncharacterized protein</fullName>
    </submittedName>
</protein>
<gene>
    <name evidence="1" type="ORF">EUGRSUZ_J01307</name>
</gene>
<reference evidence="1" key="1">
    <citation type="submission" date="2013-07" db="EMBL/GenBank/DDBJ databases">
        <title>The genome of Eucalyptus grandis.</title>
        <authorList>
            <person name="Schmutz J."/>
            <person name="Hayes R."/>
            <person name="Myburg A."/>
            <person name="Tuskan G."/>
            <person name="Grattapaglia D."/>
            <person name="Rokhsar D.S."/>
        </authorList>
    </citation>
    <scope>NUCLEOTIDE SEQUENCE</scope>
    <source>
        <tissue evidence="1">Leaf extractions</tissue>
    </source>
</reference>
<dbReference type="AlphaFoldDB" id="A0A059ADP0"/>
<dbReference type="EMBL" id="KK198762">
    <property type="protein sequence ID" value="KCW51854.1"/>
    <property type="molecule type" value="Genomic_DNA"/>
</dbReference>
<organism evidence="1">
    <name type="scientific">Eucalyptus grandis</name>
    <name type="common">Flooded gum</name>
    <dbReference type="NCBI Taxonomy" id="71139"/>
    <lineage>
        <taxon>Eukaryota</taxon>
        <taxon>Viridiplantae</taxon>
        <taxon>Streptophyta</taxon>
        <taxon>Embryophyta</taxon>
        <taxon>Tracheophyta</taxon>
        <taxon>Spermatophyta</taxon>
        <taxon>Magnoliopsida</taxon>
        <taxon>eudicotyledons</taxon>
        <taxon>Gunneridae</taxon>
        <taxon>Pentapetalae</taxon>
        <taxon>rosids</taxon>
        <taxon>malvids</taxon>
        <taxon>Myrtales</taxon>
        <taxon>Myrtaceae</taxon>
        <taxon>Myrtoideae</taxon>
        <taxon>Eucalypteae</taxon>
        <taxon>Eucalyptus</taxon>
    </lineage>
</organism>
<dbReference type="Gramene" id="KCW51854">
    <property type="protein sequence ID" value="KCW51854"/>
    <property type="gene ID" value="EUGRSUZ_J01307"/>
</dbReference>
<sequence length="126" mass="14268">MNKIRAIPSLYCFNLNESSPPSVESLMIKPLLVFMRIKGFVVEASLISYPSWSNIIEITSSSFPALCHLHQFVEAPFTGSISLREDGYQGFLTAPSLEEEALHHLYILEFQHRSCWYSGNQLKNAS</sequence>